<proteinExistence type="predicted"/>
<sequence length="122" mass="13304">MTINGRAVPRRLWVTHLIKHPRFYCAPLAPALGTRRLSELLLTIGGARACGYGVAQQGNTGCGIETAPIATRSKAKDAHLDWQGMKVDTKVDVDFIEVSIVRSSVIVTLKQNDGLWDLDGFS</sequence>
<protein>
    <submittedName>
        <fullName evidence="1">Uncharacterized protein</fullName>
    </submittedName>
</protein>
<reference evidence="1" key="1">
    <citation type="journal article" date="2013" name="Nature">
        <title>Draft genome of the wheat A-genome progenitor Triticum urartu.</title>
        <authorList>
            <person name="Ling H.Q."/>
            <person name="Zhao S."/>
            <person name="Liu D."/>
            <person name="Wang J."/>
            <person name="Sun H."/>
            <person name="Zhang C."/>
            <person name="Fan H."/>
            <person name="Li D."/>
            <person name="Dong L."/>
            <person name="Tao Y."/>
            <person name="Gao C."/>
            <person name="Wu H."/>
            <person name="Li Y."/>
            <person name="Cui Y."/>
            <person name="Guo X."/>
            <person name="Zheng S."/>
            <person name="Wang B."/>
            <person name="Yu K."/>
            <person name="Liang Q."/>
            <person name="Yang W."/>
            <person name="Lou X."/>
            <person name="Chen J."/>
            <person name="Feng M."/>
            <person name="Jian J."/>
            <person name="Zhang X."/>
            <person name="Luo G."/>
            <person name="Jiang Y."/>
            <person name="Liu J."/>
            <person name="Wang Z."/>
            <person name="Sha Y."/>
            <person name="Zhang B."/>
            <person name="Wu H."/>
            <person name="Tang D."/>
            <person name="Shen Q."/>
            <person name="Xue P."/>
            <person name="Zou S."/>
            <person name="Wang X."/>
            <person name="Liu X."/>
            <person name="Wang F."/>
            <person name="Yang Y."/>
            <person name="An X."/>
            <person name="Dong Z."/>
            <person name="Zhang K."/>
            <person name="Zhang X."/>
            <person name="Luo M.C."/>
            <person name="Dvorak J."/>
            <person name="Tong Y."/>
            <person name="Wang J."/>
            <person name="Yang H."/>
            <person name="Li Z."/>
            <person name="Wang D."/>
            <person name="Zhang A."/>
            <person name="Wang J."/>
        </authorList>
    </citation>
    <scope>NUCLEOTIDE SEQUENCE</scope>
</reference>
<dbReference type="EMBL" id="KD173292">
    <property type="protein sequence ID" value="EMS55190.1"/>
    <property type="molecule type" value="Genomic_DNA"/>
</dbReference>
<gene>
    <name evidence="1" type="ORF">TRIUR3_17200</name>
</gene>
<dbReference type="AlphaFoldDB" id="M7ZS48"/>
<evidence type="ECO:0000313" key="1">
    <source>
        <dbReference type="EMBL" id="EMS55190.1"/>
    </source>
</evidence>
<organism evidence="1">
    <name type="scientific">Triticum urartu</name>
    <name type="common">Red wild einkorn</name>
    <name type="synonym">Crithodium urartu</name>
    <dbReference type="NCBI Taxonomy" id="4572"/>
    <lineage>
        <taxon>Eukaryota</taxon>
        <taxon>Viridiplantae</taxon>
        <taxon>Streptophyta</taxon>
        <taxon>Embryophyta</taxon>
        <taxon>Tracheophyta</taxon>
        <taxon>Spermatophyta</taxon>
        <taxon>Magnoliopsida</taxon>
        <taxon>Liliopsida</taxon>
        <taxon>Poales</taxon>
        <taxon>Poaceae</taxon>
        <taxon>BOP clade</taxon>
        <taxon>Pooideae</taxon>
        <taxon>Triticodae</taxon>
        <taxon>Triticeae</taxon>
        <taxon>Triticinae</taxon>
        <taxon>Triticum</taxon>
    </lineage>
</organism>
<accession>M7ZS48</accession>
<name>M7ZS48_TRIUA</name>